<dbReference type="InterPro" id="IPR050904">
    <property type="entry name" value="Adhesion/Biosynth-related"/>
</dbReference>
<evidence type="ECO:0000256" key="2">
    <source>
        <dbReference type="SAM" id="SignalP"/>
    </source>
</evidence>
<accession>A0A2A8CX58</accession>
<feature type="compositionally biased region" description="Basic and acidic residues" evidence="1">
    <location>
        <begin position="37"/>
        <end position="46"/>
    </location>
</feature>
<dbReference type="InterPro" id="IPR036378">
    <property type="entry name" value="FAS1_dom_sf"/>
</dbReference>
<dbReference type="InterPro" id="IPR000782">
    <property type="entry name" value="FAS1_domain"/>
</dbReference>
<keyword evidence="5" id="KW-1185">Reference proteome</keyword>
<feature type="region of interest" description="Disordered" evidence="1">
    <location>
        <begin position="37"/>
        <end position="66"/>
    </location>
</feature>
<dbReference type="OrthoDB" id="9800666at2"/>
<dbReference type="PANTHER" id="PTHR10900">
    <property type="entry name" value="PERIOSTIN-RELATED"/>
    <property type="match status" value="1"/>
</dbReference>
<dbReference type="AlphaFoldDB" id="A0A2A8CX58"/>
<dbReference type="PROSITE" id="PS50213">
    <property type="entry name" value="FAS1"/>
    <property type="match status" value="1"/>
</dbReference>
<dbReference type="Pfam" id="PF02469">
    <property type="entry name" value="Fasciclin"/>
    <property type="match status" value="1"/>
</dbReference>
<dbReference type="PANTHER" id="PTHR10900:SF77">
    <property type="entry name" value="FI19380P1"/>
    <property type="match status" value="1"/>
</dbReference>
<name>A0A2A8CX58_9BACT</name>
<comment type="caution">
    <text evidence="4">The sequence shown here is derived from an EMBL/GenBank/DDBJ whole genome shotgun (WGS) entry which is preliminary data.</text>
</comment>
<dbReference type="EMBL" id="PDEQ01000005">
    <property type="protein sequence ID" value="PEN13174.1"/>
    <property type="molecule type" value="Genomic_DNA"/>
</dbReference>
<dbReference type="Gene3D" id="2.30.180.10">
    <property type="entry name" value="FAS1 domain"/>
    <property type="match status" value="1"/>
</dbReference>
<sequence>MPAHSALQSRLTLFTASLIATIVAALVLLPVMAHAQNEDEPRKDRSNQATSDARMQDAAQSGTKPLLETLEEKQSYSTFVDAMKSTGLANALSSGGPYTIFAPTNQAFQSLDTDLSSLSDQELVTILRRHIVVGNVPSGKLNGQSTLRVTTGDQLAIGENGATVGDARIETPDIKATNGVAHGIDKVLMPAANEGGEQVRRPSEKPPMDKPEKPEEDTSTAGTPPMMSDLRMPAVRIDTTEKDTTEKDTTDTTDAVIGSIAVDRQSLADAGLMR</sequence>
<proteinExistence type="predicted"/>
<dbReference type="SUPFAM" id="SSF82153">
    <property type="entry name" value="FAS1 domain"/>
    <property type="match status" value="1"/>
</dbReference>
<dbReference type="FunFam" id="2.30.180.10:FF:000032">
    <property type="entry name" value="Fasciclin domain-containing protein, putative"/>
    <property type="match status" value="1"/>
</dbReference>
<feature type="domain" description="FAS1" evidence="3">
    <location>
        <begin position="63"/>
        <end position="188"/>
    </location>
</feature>
<reference evidence="4 5" key="1">
    <citation type="submission" date="2017-10" db="EMBL/GenBank/DDBJ databases">
        <title>Draft genome of Longibacter Salinarum.</title>
        <authorList>
            <person name="Goh K.M."/>
            <person name="Shamsir M.S."/>
            <person name="Lim S.W."/>
        </authorList>
    </citation>
    <scope>NUCLEOTIDE SEQUENCE [LARGE SCALE GENOMIC DNA]</scope>
    <source>
        <strain evidence="4 5">KCTC 52045</strain>
    </source>
</reference>
<organism evidence="4 5">
    <name type="scientific">Longibacter salinarum</name>
    <dbReference type="NCBI Taxonomy" id="1850348"/>
    <lineage>
        <taxon>Bacteria</taxon>
        <taxon>Pseudomonadati</taxon>
        <taxon>Rhodothermota</taxon>
        <taxon>Rhodothermia</taxon>
        <taxon>Rhodothermales</taxon>
        <taxon>Salisaetaceae</taxon>
        <taxon>Longibacter</taxon>
    </lineage>
</organism>
<protein>
    <recommendedName>
        <fullName evidence="3">FAS1 domain-containing protein</fullName>
    </recommendedName>
</protein>
<dbReference type="RefSeq" id="WP_098075763.1">
    <property type="nucleotide sequence ID" value="NZ_PDEQ01000005.1"/>
</dbReference>
<feature type="chain" id="PRO_5011975745" description="FAS1 domain-containing protein" evidence="2">
    <location>
        <begin position="36"/>
        <end position="274"/>
    </location>
</feature>
<dbReference type="SMART" id="SM00554">
    <property type="entry name" value="FAS1"/>
    <property type="match status" value="1"/>
</dbReference>
<evidence type="ECO:0000256" key="1">
    <source>
        <dbReference type="SAM" id="MobiDB-lite"/>
    </source>
</evidence>
<evidence type="ECO:0000259" key="3">
    <source>
        <dbReference type="PROSITE" id="PS50213"/>
    </source>
</evidence>
<dbReference type="Proteomes" id="UP000220102">
    <property type="component" value="Unassembled WGS sequence"/>
</dbReference>
<keyword evidence="2" id="KW-0732">Signal</keyword>
<evidence type="ECO:0000313" key="5">
    <source>
        <dbReference type="Proteomes" id="UP000220102"/>
    </source>
</evidence>
<feature type="region of interest" description="Disordered" evidence="1">
    <location>
        <begin position="193"/>
        <end position="255"/>
    </location>
</feature>
<feature type="compositionally biased region" description="Basic and acidic residues" evidence="1">
    <location>
        <begin position="238"/>
        <end position="250"/>
    </location>
</feature>
<gene>
    <name evidence="4" type="ORF">CRI94_11040</name>
</gene>
<feature type="compositionally biased region" description="Polar residues" evidence="1">
    <location>
        <begin position="47"/>
        <end position="63"/>
    </location>
</feature>
<feature type="compositionally biased region" description="Basic and acidic residues" evidence="1">
    <location>
        <begin position="197"/>
        <end position="213"/>
    </location>
</feature>
<evidence type="ECO:0000313" key="4">
    <source>
        <dbReference type="EMBL" id="PEN13174.1"/>
    </source>
</evidence>
<feature type="signal peptide" evidence="2">
    <location>
        <begin position="1"/>
        <end position="35"/>
    </location>
</feature>